<dbReference type="FunFam" id="3.30.70.270:FF:000001">
    <property type="entry name" value="Diguanylate cyclase domain protein"/>
    <property type="match status" value="1"/>
</dbReference>
<name>A0A7W5G8I1_9BACL</name>
<dbReference type="PROSITE" id="PS50887">
    <property type="entry name" value="GGDEF"/>
    <property type="match status" value="1"/>
</dbReference>
<dbReference type="InterPro" id="IPR029787">
    <property type="entry name" value="Nucleotide_cyclase"/>
</dbReference>
<comment type="caution">
    <text evidence="3">The sequence shown here is derived from an EMBL/GenBank/DDBJ whole genome shotgun (WGS) entry which is preliminary data.</text>
</comment>
<dbReference type="PANTHER" id="PTHR45138:SF9">
    <property type="entry name" value="DIGUANYLATE CYCLASE DGCM-RELATED"/>
    <property type="match status" value="1"/>
</dbReference>
<keyword evidence="1" id="KW-0812">Transmembrane</keyword>
<feature type="transmembrane region" description="Helical" evidence="1">
    <location>
        <begin position="41"/>
        <end position="61"/>
    </location>
</feature>
<accession>A0A7W5G8I1</accession>
<protein>
    <submittedName>
        <fullName evidence="3">Diguanylate cyclase (GGDEF)-like protein</fullName>
    </submittedName>
</protein>
<dbReference type="InterPro" id="IPR050469">
    <property type="entry name" value="Diguanylate_Cyclase"/>
</dbReference>
<proteinExistence type="predicted"/>
<dbReference type="InterPro" id="IPR043128">
    <property type="entry name" value="Rev_trsase/Diguanyl_cyclase"/>
</dbReference>
<gene>
    <name evidence="3" type="ORF">FHS16_000310</name>
</gene>
<evidence type="ECO:0000313" key="4">
    <source>
        <dbReference type="Proteomes" id="UP000518605"/>
    </source>
</evidence>
<evidence type="ECO:0000313" key="3">
    <source>
        <dbReference type="EMBL" id="MBB3150278.1"/>
    </source>
</evidence>
<keyword evidence="1" id="KW-1133">Transmembrane helix</keyword>
<dbReference type="Pfam" id="PF00990">
    <property type="entry name" value="GGDEF"/>
    <property type="match status" value="1"/>
</dbReference>
<dbReference type="InterPro" id="IPR000160">
    <property type="entry name" value="GGDEF_dom"/>
</dbReference>
<reference evidence="3 4" key="1">
    <citation type="submission" date="2020-08" db="EMBL/GenBank/DDBJ databases">
        <title>Genomic Encyclopedia of Type Strains, Phase III (KMG-III): the genomes of soil and plant-associated and newly described type strains.</title>
        <authorList>
            <person name="Whitman W."/>
        </authorList>
    </citation>
    <scope>NUCLEOTIDE SEQUENCE [LARGE SCALE GENOMIC DNA]</scope>
    <source>
        <strain evidence="3 4">CECT 8234</strain>
    </source>
</reference>
<dbReference type="CDD" id="cd01949">
    <property type="entry name" value="GGDEF"/>
    <property type="match status" value="1"/>
</dbReference>
<organism evidence="3 4">
    <name type="scientific">Paenibacillus endophyticus</name>
    <dbReference type="NCBI Taxonomy" id="1294268"/>
    <lineage>
        <taxon>Bacteria</taxon>
        <taxon>Bacillati</taxon>
        <taxon>Bacillota</taxon>
        <taxon>Bacilli</taxon>
        <taxon>Bacillales</taxon>
        <taxon>Paenibacillaceae</taxon>
        <taxon>Paenibacillus</taxon>
    </lineage>
</organism>
<feature type="transmembrane region" description="Helical" evidence="1">
    <location>
        <begin position="12"/>
        <end position="29"/>
    </location>
</feature>
<sequence length="391" mass="44022">MSMLLDMKTVMVLIVFGHVFSVILISAYWRTHMKDHMLSMFLIAKGTQVLAWLVIVMRNGIPDLLTISLTNSLLFIGFSLETTAMLKLQHRFSHSIRMLYLMLTILIIAAFHIVLFTSNHENVRIAVASIGIALFMAVPAYILIRSQNPSFIKRIIGLLYVSILAALLGRAFFALGTHEMIGMFTPSLYQTFTFLSLFLIMFIGNIGFVLLLKEQADQELVRLANYDDLTGVLNRRTFISFSMRIIAEHARRGEHLSLVLFDIDHFKKINDTYGHVIGDRALQQLSAHIGSLLRSKDCFSRYGGDEFAILLPETDEYEADQLVEALRQSTMQLLVPEMASRLSISLGVVTVIPTEQTKLESLYKLCDKALYTAKDNGRNGAARMETAAMIG</sequence>
<evidence type="ECO:0000256" key="1">
    <source>
        <dbReference type="SAM" id="Phobius"/>
    </source>
</evidence>
<dbReference type="SMART" id="SM00267">
    <property type="entry name" value="GGDEF"/>
    <property type="match status" value="1"/>
</dbReference>
<dbReference type="Proteomes" id="UP000518605">
    <property type="component" value="Unassembled WGS sequence"/>
</dbReference>
<dbReference type="Gene3D" id="3.30.70.270">
    <property type="match status" value="1"/>
</dbReference>
<feature type="domain" description="GGDEF" evidence="2">
    <location>
        <begin position="254"/>
        <end position="386"/>
    </location>
</feature>
<keyword evidence="1" id="KW-0472">Membrane</keyword>
<dbReference type="SUPFAM" id="SSF55073">
    <property type="entry name" value="Nucleotide cyclase"/>
    <property type="match status" value="1"/>
</dbReference>
<feature type="transmembrane region" description="Helical" evidence="1">
    <location>
        <begin position="188"/>
        <end position="212"/>
    </location>
</feature>
<evidence type="ECO:0000259" key="2">
    <source>
        <dbReference type="PROSITE" id="PS50887"/>
    </source>
</evidence>
<dbReference type="GO" id="GO:0052621">
    <property type="term" value="F:diguanylate cyclase activity"/>
    <property type="evidence" value="ECO:0007669"/>
    <property type="project" value="TreeGrafter"/>
</dbReference>
<keyword evidence="4" id="KW-1185">Reference proteome</keyword>
<feature type="transmembrane region" description="Helical" evidence="1">
    <location>
        <begin position="156"/>
        <end position="176"/>
    </location>
</feature>
<feature type="transmembrane region" description="Helical" evidence="1">
    <location>
        <begin position="123"/>
        <end position="144"/>
    </location>
</feature>
<feature type="transmembrane region" description="Helical" evidence="1">
    <location>
        <begin position="98"/>
        <end position="117"/>
    </location>
</feature>
<dbReference type="PANTHER" id="PTHR45138">
    <property type="entry name" value="REGULATORY COMPONENTS OF SENSORY TRANSDUCTION SYSTEM"/>
    <property type="match status" value="1"/>
</dbReference>
<feature type="transmembrane region" description="Helical" evidence="1">
    <location>
        <begin position="67"/>
        <end position="86"/>
    </location>
</feature>
<dbReference type="AlphaFoldDB" id="A0A7W5G8I1"/>
<dbReference type="EMBL" id="JACHXW010000001">
    <property type="protein sequence ID" value="MBB3150278.1"/>
    <property type="molecule type" value="Genomic_DNA"/>
</dbReference>
<dbReference type="NCBIfam" id="TIGR00254">
    <property type="entry name" value="GGDEF"/>
    <property type="match status" value="1"/>
</dbReference>